<accession>A0A6A4SVP2</accession>
<proteinExistence type="predicted"/>
<name>A0A6A4SVP2_SCOMX</name>
<dbReference type="AlphaFoldDB" id="A0A6A4SVP2"/>
<dbReference type="Proteomes" id="UP000438429">
    <property type="component" value="Unassembled WGS sequence"/>
</dbReference>
<dbReference type="EMBL" id="VEVO01000010">
    <property type="protein sequence ID" value="KAF0035940.1"/>
    <property type="molecule type" value="Genomic_DNA"/>
</dbReference>
<sequence length="116" mass="12564">MASGRPVCAKPPPQLLTPSYAYHIHVTTKGLNGNQVCKIPQTSLNLPDDAHGEKARDVKWDKVTDCSPDSSRFSASGPERAELAQFASLSRRGRESTDRACAADAVRLTKLDIVCI</sequence>
<reference evidence="1 2" key="1">
    <citation type="submission" date="2019-06" db="EMBL/GenBank/DDBJ databases">
        <title>Draft genomes of female and male turbot (Scophthalmus maximus).</title>
        <authorList>
            <person name="Xu H."/>
            <person name="Xu X.-W."/>
            <person name="Shao C."/>
            <person name="Chen S."/>
        </authorList>
    </citation>
    <scope>NUCLEOTIDE SEQUENCE [LARGE SCALE GENOMIC DNA]</scope>
    <source>
        <strain evidence="1">Ysfricsl-2016a</strain>
        <tissue evidence="1">Blood</tissue>
    </source>
</reference>
<protein>
    <submittedName>
        <fullName evidence="1">Uncharacterized protein</fullName>
    </submittedName>
</protein>
<gene>
    <name evidence="1" type="ORF">F2P81_011252</name>
</gene>
<evidence type="ECO:0000313" key="1">
    <source>
        <dbReference type="EMBL" id="KAF0035940.1"/>
    </source>
</evidence>
<comment type="caution">
    <text evidence="1">The sequence shown here is derived from an EMBL/GenBank/DDBJ whole genome shotgun (WGS) entry which is preliminary data.</text>
</comment>
<evidence type="ECO:0000313" key="2">
    <source>
        <dbReference type="Proteomes" id="UP000438429"/>
    </source>
</evidence>
<organism evidence="1 2">
    <name type="scientific">Scophthalmus maximus</name>
    <name type="common">Turbot</name>
    <name type="synonym">Psetta maxima</name>
    <dbReference type="NCBI Taxonomy" id="52904"/>
    <lineage>
        <taxon>Eukaryota</taxon>
        <taxon>Metazoa</taxon>
        <taxon>Chordata</taxon>
        <taxon>Craniata</taxon>
        <taxon>Vertebrata</taxon>
        <taxon>Euteleostomi</taxon>
        <taxon>Actinopterygii</taxon>
        <taxon>Neopterygii</taxon>
        <taxon>Teleostei</taxon>
        <taxon>Neoteleostei</taxon>
        <taxon>Acanthomorphata</taxon>
        <taxon>Carangaria</taxon>
        <taxon>Pleuronectiformes</taxon>
        <taxon>Pleuronectoidei</taxon>
        <taxon>Scophthalmidae</taxon>
        <taxon>Scophthalmus</taxon>
    </lineage>
</organism>